<comment type="caution">
    <text evidence="1">The sequence shown here is derived from an EMBL/GenBank/DDBJ whole genome shotgun (WGS) entry which is preliminary data.</text>
</comment>
<sequence>MTGSKSRHRRARAAAAKLRESQQCRPCAAVEVPSAQESSRASQPATATFRRSSVLAHLSMSFTTYHPLLFLPSLNRIFRSGGLSFPAALLPAETSSTEPSSQSSEKPRYEIGPILEMVMGDFCVETADRSALADECMRLYSELATEKIRIRILDDIAMKSFTASNEIQRRSLGQAETMDKLAGLILNLTVRTDKLEAELSQEKALNSELKRQAGSRSGGLSFPAALLPAETSSTEPSSQSSEKPRYEIGPILEMVMGDFCVETADRSALADECMRLYSELATEKIRIRILDDIAMKSFTASNEIQRRSLGQAETMDKLAGLILNLTVRTDKLEAELSQEKALNSELKRQAGSRSGGLSFPAALLPAETSSTEPSSQSSEKPRYEIGPILEMVMGDFCVETADRSALADECMRLYSELATEKIRIRILDDIAMKSFTASNEIQRRSLGQAETMDKLAGLILNLTVRTDKLEAELSQEKALNSELKRQAGSR</sequence>
<keyword evidence="2" id="KW-1185">Reference proteome</keyword>
<dbReference type="AlphaFoldDB" id="A0AAD8SCQ6"/>
<evidence type="ECO:0000313" key="1">
    <source>
        <dbReference type="EMBL" id="KAK1648853.1"/>
    </source>
</evidence>
<evidence type="ECO:0000313" key="2">
    <source>
        <dbReference type="Proteomes" id="UP001231189"/>
    </source>
</evidence>
<gene>
    <name evidence="1" type="ORF">QYE76_066658</name>
</gene>
<reference evidence="1" key="1">
    <citation type="submission" date="2023-07" db="EMBL/GenBank/DDBJ databases">
        <title>A chromosome-level genome assembly of Lolium multiflorum.</title>
        <authorList>
            <person name="Chen Y."/>
            <person name="Copetti D."/>
            <person name="Kolliker R."/>
            <person name="Studer B."/>
        </authorList>
    </citation>
    <scope>NUCLEOTIDE SEQUENCE</scope>
    <source>
        <strain evidence="1">02402/16</strain>
        <tissue evidence="1">Leaf</tissue>
    </source>
</reference>
<proteinExistence type="predicted"/>
<dbReference type="EMBL" id="JAUUTY010000004">
    <property type="protein sequence ID" value="KAK1648853.1"/>
    <property type="molecule type" value="Genomic_DNA"/>
</dbReference>
<accession>A0AAD8SCQ6</accession>
<dbReference type="Proteomes" id="UP001231189">
    <property type="component" value="Unassembled WGS sequence"/>
</dbReference>
<organism evidence="1 2">
    <name type="scientific">Lolium multiflorum</name>
    <name type="common">Italian ryegrass</name>
    <name type="synonym">Lolium perenne subsp. multiflorum</name>
    <dbReference type="NCBI Taxonomy" id="4521"/>
    <lineage>
        <taxon>Eukaryota</taxon>
        <taxon>Viridiplantae</taxon>
        <taxon>Streptophyta</taxon>
        <taxon>Embryophyta</taxon>
        <taxon>Tracheophyta</taxon>
        <taxon>Spermatophyta</taxon>
        <taxon>Magnoliopsida</taxon>
        <taxon>Liliopsida</taxon>
        <taxon>Poales</taxon>
        <taxon>Poaceae</taxon>
        <taxon>BOP clade</taxon>
        <taxon>Pooideae</taxon>
        <taxon>Poodae</taxon>
        <taxon>Poeae</taxon>
        <taxon>Poeae Chloroplast Group 2 (Poeae type)</taxon>
        <taxon>Loliodinae</taxon>
        <taxon>Loliinae</taxon>
        <taxon>Lolium</taxon>
    </lineage>
</organism>
<protein>
    <submittedName>
        <fullName evidence="1">Uncharacterized protein</fullName>
    </submittedName>
</protein>
<name>A0AAD8SCQ6_LOLMU</name>